<gene>
    <name evidence="3" type="ORF">FOC1_g10012164</name>
</gene>
<dbReference type="GO" id="GO:0000981">
    <property type="term" value="F:DNA-binding transcription factor activity, RNA polymerase II-specific"/>
    <property type="evidence" value="ECO:0007669"/>
    <property type="project" value="InterPro"/>
</dbReference>
<dbReference type="Pfam" id="PF00172">
    <property type="entry name" value="Zn_clus"/>
    <property type="match status" value="1"/>
</dbReference>
<dbReference type="Proteomes" id="UP000016928">
    <property type="component" value="Unassembled WGS sequence"/>
</dbReference>
<proteinExistence type="predicted"/>
<dbReference type="AlphaFoldDB" id="N4UFW6"/>
<accession>N4UFW6</accession>
<dbReference type="SMART" id="SM00066">
    <property type="entry name" value="GAL4"/>
    <property type="match status" value="1"/>
</dbReference>
<evidence type="ECO:0000313" key="4">
    <source>
        <dbReference type="Proteomes" id="UP000016928"/>
    </source>
</evidence>
<dbReference type="OMA" id="IMREVYE"/>
<organism evidence="3 4">
    <name type="scientific">Fusarium oxysporum f. sp. cubense (strain race 1)</name>
    <name type="common">Panama disease fungus</name>
    <dbReference type="NCBI Taxonomy" id="1229664"/>
    <lineage>
        <taxon>Eukaryota</taxon>
        <taxon>Fungi</taxon>
        <taxon>Dikarya</taxon>
        <taxon>Ascomycota</taxon>
        <taxon>Pezizomycotina</taxon>
        <taxon>Sordariomycetes</taxon>
        <taxon>Hypocreomycetidae</taxon>
        <taxon>Hypocreales</taxon>
        <taxon>Nectriaceae</taxon>
        <taxon>Fusarium</taxon>
        <taxon>Fusarium oxysporum species complex</taxon>
    </lineage>
</organism>
<evidence type="ECO:0000313" key="3">
    <source>
        <dbReference type="EMBL" id="ENH70257.1"/>
    </source>
</evidence>
<reference evidence="4" key="1">
    <citation type="submission" date="2012-09" db="EMBL/GenBank/DDBJ databases">
        <title>Genome sequencing and comparative transcriptomics of race 1 and race 4 of banana pathogen: Fusarium oxysporum f. sp. cubense.</title>
        <authorList>
            <person name="Fang X."/>
            <person name="Huang J."/>
        </authorList>
    </citation>
    <scope>NUCLEOTIDE SEQUENCE [LARGE SCALE GENOMIC DNA]</scope>
    <source>
        <strain evidence="4">race 1</strain>
    </source>
</reference>
<dbReference type="PANTHER" id="PTHR47657:SF13">
    <property type="entry name" value="ZN(2)-C6 FUNGAL-TYPE DOMAIN-CONTAINING PROTEIN-RELATED"/>
    <property type="match status" value="1"/>
</dbReference>
<protein>
    <submittedName>
        <fullName evidence="3">Sterol uptake control protein 2</fullName>
    </submittedName>
</protein>
<dbReference type="InterPro" id="IPR001138">
    <property type="entry name" value="Zn2Cys6_DnaBD"/>
</dbReference>
<evidence type="ECO:0000256" key="1">
    <source>
        <dbReference type="ARBA" id="ARBA00023242"/>
    </source>
</evidence>
<reference evidence="4" key="2">
    <citation type="journal article" date="2014" name="PLoS ONE">
        <title>Genome and Transcriptome Analysis of the Fungal Pathogen Fusarium oxysporum f. sp. cubense Causing Banana Vascular Wilt Disease.</title>
        <authorList>
            <person name="Guo L."/>
            <person name="Han L."/>
            <person name="Yang L."/>
            <person name="Zeng H."/>
            <person name="Fan D."/>
            <person name="Zhu Y."/>
            <person name="Feng Y."/>
            <person name="Wang G."/>
            <person name="Peng C."/>
            <person name="Jiang X."/>
            <person name="Zhou D."/>
            <person name="Ni P."/>
            <person name="Liang C."/>
            <person name="Liu L."/>
            <person name="Wang J."/>
            <person name="Mao C."/>
            <person name="Fang X."/>
            <person name="Peng M."/>
            <person name="Huang J."/>
        </authorList>
    </citation>
    <scope>NUCLEOTIDE SEQUENCE [LARGE SCALE GENOMIC DNA]</scope>
    <source>
        <strain evidence="4">race 1</strain>
    </source>
</reference>
<feature type="domain" description="Zn(2)-C6 fungal-type" evidence="2">
    <location>
        <begin position="17"/>
        <end position="65"/>
    </location>
</feature>
<dbReference type="SUPFAM" id="SSF57701">
    <property type="entry name" value="Zn2/Cys6 DNA-binding domain"/>
    <property type="match status" value="1"/>
</dbReference>
<name>N4UFW6_FUSC1</name>
<sequence>MDESCKPRTTKFRRSHRKSRNGCRNCKQRKIKACIQCDEAKPKCYNCDRFDIDCSYSQRQLPTPPSSLDFLVSNGPTVQRRRGRPRTRFPERNSIVDEEVSMSHHSLLHMPDTYRSYSAANIETYRLLHHYLTWTDDPTNQNNVMQVQVSQLGFTYPFLLDFIHGYSALHLARLQPVKQRHYQTVADRSNSIGLRALATALHAVDTKNCHAIFAGSVFVCLNVLARGPLSGEYLLFTETGPSIWFQLLKGVRSILEMVGSDRAFSGPFQSLSAGHQQVNQPVAVVRGLPRLDWIGHFQQLRDNINFSDDLDGLLDIEALDSLWVCYRATWGDIDGTYQGDAKNQTVFIWIYHLKDEFVRRLQDLKPMSLIIFAYFALLLKTLQQIWFISGWPQHIFYSIYTQLDSSHKHWLDWVLKAI</sequence>
<dbReference type="GO" id="GO:0008270">
    <property type="term" value="F:zinc ion binding"/>
    <property type="evidence" value="ECO:0007669"/>
    <property type="project" value="InterPro"/>
</dbReference>
<dbReference type="HOGENOM" id="CLU_024934_1_1_1"/>
<dbReference type="PANTHER" id="PTHR47657">
    <property type="entry name" value="STEROL REGULATORY ELEMENT-BINDING PROTEIN ECM22"/>
    <property type="match status" value="1"/>
</dbReference>
<dbReference type="InterPro" id="IPR052400">
    <property type="entry name" value="Zn2-C6_fungal_TF"/>
</dbReference>
<dbReference type="CDD" id="cd00067">
    <property type="entry name" value="GAL4"/>
    <property type="match status" value="1"/>
</dbReference>
<dbReference type="EMBL" id="KB730192">
    <property type="protein sequence ID" value="ENH70257.1"/>
    <property type="molecule type" value="Genomic_DNA"/>
</dbReference>
<dbReference type="VEuPathDB" id="FungiDB:FOC1_g10012164"/>
<dbReference type="OrthoDB" id="416217at2759"/>
<dbReference type="InterPro" id="IPR036864">
    <property type="entry name" value="Zn2-C6_fun-type_DNA-bd_sf"/>
</dbReference>
<evidence type="ECO:0000259" key="2">
    <source>
        <dbReference type="SMART" id="SM00066"/>
    </source>
</evidence>
<dbReference type="STRING" id="1229664.N4UFW6"/>
<dbReference type="Gene3D" id="4.10.240.10">
    <property type="entry name" value="Zn(2)-C6 fungal-type DNA-binding domain"/>
    <property type="match status" value="1"/>
</dbReference>
<keyword evidence="1" id="KW-0539">Nucleus</keyword>